<comment type="caution">
    <text evidence="1">The sequence shown here is derived from an EMBL/GenBank/DDBJ whole genome shotgun (WGS) entry which is preliminary data.</text>
</comment>
<organism evidence="1 2">
    <name type="scientific">Lactuca virosa</name>
    <dbReference type="NCBI Taxonomy" id="75947"/>
    <lineage>
        <taxon>Eukaryota</taxon>
        <taxon>Viridiplantae</taxon>
        <taxon>Streptophyta</taxon>
        <taxon>Embryophyta</taxon>
        <taxon>Tracheophyta</taxon>
        <taxon>Spermatophyta</taxon>
        <taxon>Magnoliopsida</taxon>
        <taxon>eudicotyledons</taxon>
        <taxon>Gunneridae</taxon>
        <taxon>Pentapetalae</taxon>
        <taxon>asterids</taxon>
        <taxon>campanulids</taxon>
        <taxon>Asterales</taxon>
        <taxon>Asteraceae</taxon>
        <taxon>Cichorioideae</taxon>
        <taxon>Cichorieae</taxon>
        <taxon>Lactucinae</taxon>
        <taxon>Lactuca</taxon>
    </lineage>
</organism>
<accession>A0AAU9MFR0</accession>
<gene>
    <name evidence="1" type="ORF">LVIROSA_LOCUS11576</name>
</gene>
<dbReference type="AlphaFoldDB" id="A0AAU9MFR0"/>
<evidence type="ECO:0000313" key="2">
    <source>
        <dbReference type="Proteomes" id="UP001157418"/>
    </source>
</evidence>
<reference evidence="1 2" key="1">
    <citation type="submission" date="2022-01" db="EMBL/GenBank/DDBJ databases">
        <authorList>
            <person name="Xiong W."/>
            <person name="Schranz E."/>
        </authorList>
    </citation>
    <scope>NUCLEOTIDE SEQUENCE [LARGE SCALE GENOMIC DNA]</scope>
</reference>
<keyword evidence="2" id="KW-1185">Reference proteome</keyword>
<dbReference type="EMBL" id="CAKMRJ010001551">
    <property type="protein sequence ID" value="CAH1424366.1"/>
    <property type="molecule type" value="Genomic_DNA"/>
</dbReference>
<proteinExistence type="predicted"/>
<evidence type="ECO:0000313" key="1">
    <source>
        <dbReference type="EMBL" id="CAH1424366.1"/>
    </source>
</evidence>
<protein>
    <submittedName>
        <fullName evidence="1">Uncharacterized protein</fullName>
    </submittedName>
</protein>
<dbReference type="Proteomes" id="UP001157418">
    <property type="component" value="Unassembled WGS sequence"/>
</dbReference>
<name>A0AAU9MFR0_9ASTR</name>
<sequence length="121" mass="14326">MKIQILKPYLATAIATPSLAPLLRYVMTRNPNSLHNSNRHHQGRVFIDIYLIWRHKVDEEENFFAITTTSKPEQETRILEELMMIFRHPIKIEFQEVDPFYGPLKPKLMQLLGNSCFHYIT</sequence>